<evidence type="ECO:0000256" key="11">
    <source>
        <dbReference type="ARBA" id="ARBA00045805"/>
    </source>
</evidence>
<evidence type="ECO:0000259" key="16">
    <source>
        <dbReference type="PROSITE" id="PS50016"/>
    </source>
</evidence>
<feature type="compositionally biased region" description="Acidic residues" evidence="15">
    <location>
        <begin position="1065"/>
        <end position="1089"/>
    </location>
</feature>
<dbReference type="GO" id="GO:0005634">
    <property type="term" value="C:nucleus"/>
    <property type="evidence" value="ECO:0007669"/>
    <property type="project" value="UniProtKB-SubCell"/>
</dbReference>
<feature type="active site" description="Proton donor/acceptor" evidence="12">
    <location>
        <position position="644"/>
    </location>
</feature>
<feature type="compositionally biased region" description="Acidic residues" evidence="15">
    <location>
        <begin position="766"/>
        <end position="775"/>
    </location>
</feature>
<dbReference type="GO" id="GO:0003682">
    <property type="term" value="F:chromatin binding"/>
    <property type="evidence" value="ECO:0007669"/>
    <property type="project" value="TreeGrafter"/>
</dbReference>
<feature type="compositionally biased region" description="Polar residues" evidence="15">
    <location>
        <begin position="890"/>
        <end position="904"/>
    </location>
</feature>
<feature type="compositionally biased region" description="Polar residues" evidence="15">
    <location>
        <begin position="988"/>
        <end position="999"/>
    </location>
</feature>
<feature type="domain" description="PHD-type" evidence="16">
    <location>
        <begin position="150"/>
        <end position="207"/>
    </location>
</feature>
<organism evidence="18 19">
    <name type="scientific">Penicillium capsulatum</name>
    <dbReference type="NCBI Taxonomy" id="69766"/>
    <lineage>
        <taxon>Eukaryota</taxon>
        <taxon>Fungi</taxon>
        <taxon>Dikarya</taxon>
        <taxon>Ascomycota</taxon>
        <taxon>Pezizomycotina</taxon>
        <taxon>Eurotiomycetes</taxon>
        <taxon>Eurotiomycetidae</taxon>
        <taxon>Eurotiales</taxon>
        <taxon>Aspergillaceae</taxon>
        <taxon>Penicillium</taxon>
    </lineage>
</organism>
<accession>A0A9W9LR90</accession>
<reference evidence="18" key="1">
    <citation type="submission" date="2022-11" db="EMBL/GenBank/DDBJ databases">
        <authorList>
            <person name="Petersen C."/>
        </authorList>
    </citation>
    <scope>NUCLEOTIDE SEQUENCE</scope>
    <source>
        <strain evidence="18">IBT 21917</strain>
    </source>
</reference>
<comment type="similarity">
    <text evidence="2 14">Belongs to the MYST (SAS/MOZ) family.</text>
</comment>
<keyword evidence="9" id="KW-0007">Acetylation</keyword>
<dbReference type="Pfam" id="PF17772">
    <property type="entry name" value="zf-MYST"/>
    <property type="match status" value="1"/>
</dbReference>
<dbReference type="CDD" id="cd15489">
    <property type="entry name" value="PHD_SF"/>
    <property type="match status" value="1"/>
</dbReference>
<evidence type="ECO:0000256" key="14">
    <source>
        <dbReference type="RuleBase" id="RU361211"/>
    </source>
</evidence>
<dbReference type="InterPro" id="IPR011011">
    <property type="entry name" value="Znf_FYVE_PHD"/>
</dbReference>
<evidence type="ECO:0000256" key="2">
    <source>
        <dbReference type="ARBA" id="ARBA00010107"/>
    </source>
</evidence>
<dbReference type="PANTHER" id="PTHR10615">
    <property type="entry name" value="HISTONE ACETYLTRANSFERASE"/>
    <property type="match status" value="1"/>
</dbReference>
<evidence type="ECO:0000256" key="13">
    <source>
        <dbReference type="PROSITE-ProRule" id="PRU00146"/>
    </source>
</evidence>
<keyword evidence="8" id="KW-0156">Chromatin regulator</keyword>
<dbReference type="Gene3D" id="3.30.60.60">
    <property type="entry name" value="N-acetyl transferase-like"/>
    <property type="match status" value="1"/>
</dbReference>
<comment type="catalytic activity">
    <reaction evidence="14">
        <text>L-lysyl-[protein] + acetyl-CoA = N(6)-acetyl-L-lysyl-[protein] + CoA + H(+)</text>
        <dbReference type="Rhea" id="RHEA:45948"/>
        <dbReference type="Rhea" id="RHEA-COMP:9752"/>
        <dbReference type="Rhea" id="RHEA-COMP:10731"/>
        <dbReference type="ChEBI" id="CHEBI:15378"/>
        <dbReference type="ChEBI" id="CHEBI:29969"/>
        <dbReference type="ChEBI" id="CHEBI:57287"/>
        <dbReference type="ChEBI" id="CHEBI:57288"/>
        <dbReference type="ChEBI" id="CHEBI:61930"/>
        <dbReference type="EC" id="2.3.1.48"/>
    </reaction>
</comment>
<feature type="compositionally biased region" description="Basic and acidic residues" evidence="15">
    <location>
        <begin position="11"/>
        <end position="24"/>
    </location>
</feature>
<keyword evidence="6 13" id="KW-0863">Zinc-finger</keyword>
<feature type="compositionally biased region" description="Basic residues" evidence="15">
    <location>
        <begin position="845"/>
        <end position="854"/>
    </location>
</feature>
<dbReference type="PROSITE" id="PS50016">
    <property type="entry name" value="ZF_PHD_2"/>
    <property type="match status" value="1"/>
</dbReference>
<evidence type="ECO:0000256" key="6">
    <source>
        <dbReference type="ARBA" id="ARBA00022771"/>
    </source>
</evidence>
<keyword evidence="5" id="KW-0479">Metal-binding</keyword>
<evidence type="ECO:0000256" key="10">
    <source>
        <dbReference type="ARBA" id="ARBA00023242"/>
    </source>
</evidence>
<dbReference type="OrthoDB" id="787137at2759"/>
<evidence type="ECO:0000256" key="5">
    <source>
        <dbReference type="ARBA" id="ARBA00022723"/>
    </source>
</evidence>
<dbReference type="GO" id="GO:0003712">
    <property type="term" value="F:transcription coregulator activity"/>
    <property type="evidence" value="ECO:0007669"/>
    <property type="project" value="TreeGrafter"/>
</dbReference>
<feature type="compositionally biased region" description="Basic and acidic residues" evidence="15">
    <location>
        <begin position="137"/>
        <end position="149"/>
    </location>
</feature>
<dbReference type="EMBL" id="JAPQKO010000003">
    <property type="protein sequence ID" value="KAJ5172406.1"/>
    <property type="molecule type" value="Genomic_DNA"/>
</dbReference>
<dbReference type="PROSITE" id="PS51726">
    <property type="entry name" value="MYST_HAT"/>
    <property type="match status" value="1"/>
</dbReference>
<dbReference type="PANTHER" id="PTHR10615:SF161">
    <property type="entry name" value="HISTONE ACETYLTRANSFERASE KAT7"/>
    <property type="match status" value="1"/>
</dbReference>
<dbReference type="GO" id="GO:0031507">
    <property type="term" value="P:heterochromatin formation"/>
    <property type="evidence" value="ECO:0007669"/>
    <property type="project" value="UniProtKB-ARBA"/>
</dbReference>
<evidence type="ECO:0000256" key="3">
    <source>
        <dbReference type="ARBA" id="ARBA00013184"/>
    </source>
</evidence>
<feature type="compositionally biased region" description="Acidic residues" evidence="15">
    <location>
        <begin position="921"/>
        <end position="931"/>
    </location>
</feature>
<feature type="region of interest" description="Disordered" evidence="15">
    <location>
        <begin position="761"/>
        <end position="1089"/>
    </location>
</feature>
<feature type="region of interest" description="Disordered" evidence="15">
    <location>
        <begin position="1"/>
        <end position="151"/>
    </location>
</feature>
<feature type="compositionally biased region" description="Acidic residues" evidence="15">
    <location>
        <begin position="92"/>
        <end position="135"/>
    </location>
</feature>
<evidence type="ECO:0000256" key="9">
    <source>
        <dbReference type="ARBA" id="ARBA00022990"/>
    </source>
</evidence>
<dbReference type="Pfam" id="PF01853">
    <property type="entry name" value="MOZ_SAS"/>
    <property type="match status" value="1"/>
</dbReference>
<dbReference type="Proteomes" id="UP001146351">
    <property type="component" value="Unassembled WGS sequence"/>
</dbReference>
<keyword evidence="10 14" id="KW-0539">Nucleus</keyword>
<feature type="compositionally biased region" description="Acidic residues" evidence="15">
    <location>
        <begin position="945"/>
        <end position="965"/>
    </location>
</feature>
<comment type="function">
    <text evidence="11">Catalytic component of the NuA4 histone acetyltransferase (HAT) complex which is involved in epigenetic transcriptional activation of selected genes principally by acetylation of nucleosomal histones H4, H3, H2B, H2A and H2A variant H2A.Z. Acetylates histone H4 to form H4K5ac, H4K8ac, H4K12ac and H4K16ac, histone H3 to form H3K14ac, and histone H2A to form H2AK4ac and H2AK7ac. The NuA4 complex is involved in the DNA damage response and is required for chromosome segregation. The NuA4 complex plays a direct role in repair of DNA double-strand breaks (DSBs) through homologous recombination. Recruitment to promoters depends on H3K4me. Also acetylates non-histone proteins. In addition to protein acetyltransferase, can use different acyl-CoA substrates, such as 2-hydroxyisobutanoyl-CoA (2-hydroxyisobutyryl-CoA) or (2E)-butenoyl-CoA (crotonyl-CoA), and is able to mediate protein 2-hydroxyisobutyrylation and crotonylation, respectively.</text>
</comment>
<dbReference type="Pfam" id="PF16866">
    <property type="entry name" value="PHD_4"/>
    <property type="match status" value="1"/>
</dbReference>
<keyword evidence="19" id="KW-1185">Reference proteome</keyword>
<dbReference type="InterPro" id="IPR016181">
    <property type="entry name" value="Acyl_CoA_acyltransferase"/>
</dbReference>
<dbReference type="FunFam" id="3.30.60.60:FF:000001">
    <property type="entry name" value="Histone acetyltransferase"/>
    <property type="match status" value="1"/>
</dbReference>
<comment type="subcellular location">
    <subcellularLocation>
        <location evidence="1 14">Nucleus</location>
    </subcellularLocation>
</comment>
<dbReference type="InterPro" id="IPR050603">
    <property type="entry name" value="MYST_HAT"/>
</dbReference>
<dbReference type="Gene3D" id="3.30.40.10">
    <property type="entry name" value="Zinc/RING finger domain, C3HC4 (zinc finger)"/>
    <property type="match status" value="1"/>
</dbReference>
<dbReference type="GO" id="GO:0006357">
    <property type="term" value="P:regulation of transcription by RNA polymerase II"/>
    <property type="evidence" value="ECO:0007669"/>
    <property type="project" value="TreeGrafter"/>
</dbReference>
<feature type="region of interest" description="Disordered" evidence="15">
    <location>
        <begin position="356"/>
        <end position="444"/>
    </location>
</feature>
<evidence type="ECO:0000256" key="4">
    <source>
        <dbReference type="ARBA" id="ARBA00022679"/>
    </source>
</evidence>
<proteinExistence type="inferred from homology"/>
<evidence type="ECO:0000256" key="8">
    <source>
        <dbReference type="ARBA" id="ARBA00022853"/>
    </source>
</evidence>
<name>A0A9W9LR90_9EURO</name>
<dbReference type="GO" id="GO:0004402">
    <property type="term" value="F:histone acetyltransferase activity"/>
    <property type="evidence" value="ECO:0007669"/>
    <property type="project" value="InterPro"/>
</dbReference>
<evidence type="ECO:0000256" key="15">
    <source>
        <dbReference type="SAM" id="MobiDB-lite"/>
    </source>
</evidence>
<dbReference type="InterPro" id="IPR001965">
    <property type="entry name" value="Znf_PHD"/>
</dbReference>
<evidence type="ECO:0000256" key="1">
    <source>
        <dbReference type="ARBA" id="ARBA00004123"/>
    </source>
</evidence>
<gene>
    <name evidence="18" type="ORF">N7492_004999</name>
</gene>
<dbReference type="InterPro" id="IPR002717">
    <property type="entry name" value="HAT_MYST-type"/>
</dbReference>
<dbReference type="InterPro" id="IPR036388">
    <property type="entry name" value="WH-like_DNA-bd_sf"/>
</dbReference>
<evidence type="ECO:0000256" key="7">
    <source>
        <dbReference type="ARBA" id="ARBA00022833"/>
    </source>
</evidence>
<dbReference type="SUPFAM" id="SSF57903">
    <property type="entry name" value="FYVE/PHD zinc finger"/>
    <property type="match status" value="1"/>
</dbReference>
<feature type="compositionally biased region" description="Polar residues" evidence="15">
    <location>
        <begin position="855"/>
        <end position="874"/>
    </location>
</feature>
<dbReference type="SUPFAM" id="SSF55729">
    <property type="entry name" value="Acyl-CoA N-acyltransferases (Nat)"/>
    <property type="match status" value="1"/>
</dbReference>
<dbReference type="FunFam" id="3.40.630.30:FF:000001">
    <property type="entry name" value="Histone acetyltransferase"/>
    <property type="match status" value="1"/>
</dbReference>
<feature type="compositionally biased region" description="Acidic residues" evidence="15">
    <location>
        <begin position="25"/>
        <end position="37"/>
    </location>
</feature>
<reference evidence="18" key="2">
    <citation type="journal article" date="2023" name="IMA Fungus">
        <title>Comparative genomic study of the Penicillium genus elucidates a diverse pangenome and 15 lateral gene transfer events.</title>
        <authorList>
            <person name="Petersen C."/>
            <person name="Sorensen T."/>
            <person name="Nielsen M.R."/>
            <person name="Sondergaard T.E."/>
            <person name="Sorensen J.L."/>
            <person name="Fitzpatrick D.A."/>
            <person name="Frisvad J.C."/>
            <person name="Nielsen K.L."/>
        </authorList>
    </citation>
    <scope>NUCLEOTIDE SEQUENCE</scope>
    <source>
        <strain evidence="18">IBT 21917</strain>
    </source>
</reference>
<evidence type="ECO:0000313" key="18">
    <source>
        <dbReference type="EMBL" id="KAJ5172406.1"/>
    </source>
</evidence>
<dbReference type="GO" id="GO:0008270">
    <property type="term" value="F:zinc ion binding"/>
    <property type="evidence" value="ECO:0007669"/>
    <property type="project" value="UniProtKB-KW"/>
</dbReference>
<evidence type="ECO:0000313" key="19">
    <source>
        <dbReference type="Proteomes" id="UP001146351"/>
    </source>
</evidence>
<feature type="compositionally biased region" description="Basic and acidic residues" evidence="15">
    <location>
        <begin position="398"/>
        <end position="407"/>
    </location>
</feature>
<dbReference type="SMART" id="SM00249">
    <property type="entry name" value="PHD"/>
    <property type="match status" value="1"/>
</dbReference>
<dbReference type="InterPro" id="IPR019787">
    <property type="entry name" value="Znf_PHD-finger"/>
</dbReference>
<feature type="compositionally biased region" description="Basic and acidic residues" evidence="15">
    <location>
        <begin position="429"/>
        <end position="444"/>
    </location>
</feature>
<comment type="caution">
    <text evidence="18">The sequence shown here is derived from an EMBL/GenBank/DDBJ whole genome shotgun (WGS) entry which is preliminary data.</text>
</comment>
<dbReference type="InterPro" id="IPR013083">
    <property type="entry name" value="Znf_RING/FYVE/PHD"/>
</dbReference>
<dbReference type="Gene3D" id="3.40.630.30">
    <property type="match status" value="1"/>
</dbReference>
<feature type="compositionally biased region" description="Low complexity" evidence="15">
    <location>
        <begin position="1048"/>
        <end position="1064"/>
    </location>
</feature>
<feature type="compositionally biased region" description="Basic and acidic residues" evidence="15">
    <location>
        <begin position="969"/>
        <end position="987"/>
    </location>
</feature>
<evidence type="ECO:0000259" key="17">
    <source>
        <dbReference type="PROSITE" id="PS51726"/>
    </source>
</evidence>
<dbReference type="EC" id="2.3.1.48" evidence="3 14"/>
<protein>
    <recommendedName>
        <fullName evidence="3 14">Histone acetyltransferase</fullName>
        <ecNumber evidence="3 14">2.3.1.48</ecNumber>
    </recommendedName>
</protein>
<dbReference type="InterPro" id="IPR040706">
    <property type="entry name" value="Zf-MYST"/>
</dbReference>
<keyword evidence="4" id="KW-0808">Transferase</keyword>
<feature type="region of interest" description="Disordered" evidence="15">
    <location>
        <begin position="265"/>
        <end position="330"/>
    </location>
</feature>
<dbReference type="Gene3D" id="1.10.10.10">
    <property type="entry name" value="Winged helix-like DNA-binding domain superfamily/Winged helix DNA-binding domain"/>
    <property type="match status" value="1"/>
</dbReference>
<dbReference type="GO" id="GO:1990467">
    <property type="term" value="C:NuA3a histone acetyltransferase complex"/>
    <property type="evidence" value="ECO:0007669"/>
    <property type="project" value="TreeGrafter"/>
</dbReference>
<evidence type="ECO:0000256" key="12">
    <source>
        <dbReference type="PIRSR" id="PIRSR602717-51"/>
    </source>
</evidence>
<keyword evidence="7" id="KW-0862">Zinc</keyword>
<dbReference type="AlphaFoldDB" id="A0A9W9LR90"/>
<sequence length="1089" mass="120188">MAATVPPVNDDPGKLDPPADKDQVDSDLDAEGEEETDLYQMDQQLQDAVHRAYTGEEAEEDDGTSRAAARSQRNGGEIDETEPVGAVKLPGDEMESDEEDEESRTADGDADPAFEDDNDREESGDSESEGEDWEAESNGHEDGDGDTRSRANCMYCNQDEENDPSEDFEEWLTCKTCGDHSHRQCAREQEAFNDTDDPWKCPTCIRSAEIQPQPIEIPGAHHKPGVSHLPKELLPAHVGRQGSGFHSIFDTNLDDEFLNSSRALRKRKASSVEEEEHAPVLRKRRRQTDQLDDNELPYEGTAGPHVKDALSPAQARPARARRTRGGEKEHCRIVSKQFGKLVLGFRLDEGRVSKILSTQSRPLRKKKKGPKPPPVAQEPQAHFAAIPPAPYNHFQPFTDRDGDDLKSKPYGGILSEGEADTSKTLPTQLDREKFEQARQRAEEEWQRRVREAELNGEGTSTASQKVSGPPSKIKYINFGGYEIETWYAAPYPEEYSRNRVLYICEFCLKYMNSDYVAWRHKLKCPAKHPPGDEIYRDGSISIFEVDGRKNPVYCQNLCLLAKLFLGSKTLYYDVEPFLFYVMCEYDDLGCHFVGYFSKEKRPSSANNVSCILTLPIHQRKGYGNLLIDFSYLLTRIEGKNGSPEKPLSDMGLVSYRNYWRLILSYQLRDLKTPLSIADLSDRTGMTADDVVSALEGLRALVRDPITKTYAFRLDTKYFEEVISNWEKKGYVQLNPDALLWTPYIMGRNNQSHFDRAPLHAVAPREDADEDEEEEDMKASGNGDEEPQTNGADGLDEPAGPPSTTALTNGIHESDHEKSPPEPSPAAGIPPSRFELWPPVHVPAAPKRKAGRSHGSKVNSRPSMTPTTVRTSGRNTPRRPSGLPAFAPLGNTPNTRRGRSANLTGSPAAEAPPEHTNGLELDPAEAGEEEAVLDPSPEDLGLVMEEGSDGGGDAEEVNGDEAEEAIETNGVDHDSVVDEGPKTPEKRQGSPSRSPETATSHRSKGKESEQPPKTPQSVSRKALVEKVQVVIPADPASAASRRSHKKRTAAAASAAAAKTNGIDPGLDADGEEDPDADAEYEVDGDVVMDA</sequence>
<feature type="domain" description="MYST-type HAT" evidence="17">
    <location>
        <begin position="468"/>
        <end position="742"/>
    </location>
</feature>